<evidence type="ECO:0000259" key="2">
    <source>
        <dbReference type="PROSITE" id="PS50835"/>
    </source>
</evidence>
<organism evidence="3 4">
    <name type="scientific">Cephus cinctus</name>
    <name type="common">Wheat stem sawfly</name>
    <dbReference type="NCBI Taxonomy" id="211228"/>
    <lineage>
        <taxon>Eukaryota</taxon>
        <taxon>Metazoa</taxon>
        <taxon>Ecdysozoa</taxon>
        <taxon>Arthropoda</taxon>
        <taxon>Hexapoda</taxon>
        <taxon>Insecta</taxon>
        <taxon>Pterygota</taxon>
        <taxon>Neoptera</taxon>
        <taxon>Endopterygota</taxon>
        <taxon>Hymenoptera</taxon>
        <taxon>Cephoidea</taxon>
        <taxon>Cephidae</taxon>
        <taxon>Cephus</taxon>
    </lineage>
</organism>
<dbReference type="SMART" id="SM00409">
    <property type="entry name" value="IG"/>
    <property type="match status" value="2"/>
</dbReference>
<dbReference type="SUPFAM" id="SSF48726">
    <property type="entry name" value="Immunoglobulin"/>
    <property type="match status" value="2"/>
</dbReference>
<dbReference type="RefSeq" id="XP_015585543.1">
    <property type="nucleotide sequence ID" value="XM_015730057.1"/>
</dbReference>
<accession>A0AAJ7FCW2</accession>
<keyword evidence="3" id="KW-1185">Reference proteome</keyword>
<feature type="transmembrane region" description="Helical" evidence="1">
    <location>
        <begin position="309"/>
        <end position="332"/>
    </location>
</feature>
<dbReference type="PROSITE" id="PS50835">
    <property type="entry name" value="IG_LIKE"/>
    <property type="match status" value="1"/>
</dbReference>
<evidence type="ECO:0000256" key="1">
    <source>
        <dbReference type="SAM" id="Phobius"/>
    </source>
</evidence>
<dbReference type="Pfam" id="PF07686">
    <property type="entry name" value="V-set"/>
    <property type="match status" value="1"/>
</dbReference>
<dbReference type="Gene3D" id="2.60.40.10">
    <property type="entry name" value="Immunoglobulins"/>
    <property type="match status" value="2"/>
</dbReference>
<sequence length="345" mass="39433">MNFYQRPACVCPSVPIGSRYLWERGPTKLLLSLLTYWSEAESQHNLETLDFGASKELVDGSNINTRGNVIQARAGRKIHLKCQYTAHHSSHRQLQWHYLPCGSGHNQTSCKVVRSALTTDTEWQLVQNQNHLGELVLESPTKADSGLYKCTTIRHDRTFKVVRMFQLEIIDGTVYRPEIVEGPWNVSVPCCGEQKVSLQCRVRSSIHPNVVWFRKFSSVPKSNEENAITYRDAVWKMLPSNQIYLGNQLYLSKLSFDRPATEDTGYYACLAINYKGWTMQGAELTVYLPLSFTPLSNSSRNEDWGRFRFSGLFLIPACLALVPASAWLCYLYHKLRNKHTTPFIS</sequence>
<dbReference type="KEGG" id="ccin:107263149"/>
<reference evidence="4" key="1">
    <citation type="submission" date="2025-08" db="UniProtKB">
        <authorList>
            <consortium name="RefSeq"/>
        </authorList>
    </citation>
    <scope>IDENTIFICATION</scope>
</reference>
<dbReference type="InterPro" id="IPR007110">
    <property type="entry name" value="Ig-like_dom"/>
</dbReference>
<dbReference type="Proteomes" id="UP000694920">
    <property type="component" value="Unplaced"/>
</dbReference>
<keyword evidence="1" id="KW-0472">Membrane</keyword>
<dbReference type="PANTHER" id="PTHR19890:SF10">
    <property type="entry name" value="FIBROBLAST GROWTH FACTOR RECEPTOR-LIKE 1"/>
    <property type="match status" value="1"/>
</dbReference>
<dbReference type="PANTHER" id="PTHR19890">
    <property type="entry name" value="FIBROBLAST GROWTH FACTOR RECEPTOR"/>
    <property type="match status" value="1"/>
</dbReference>
<feature type="domain" description="Ig-like" evidence="2">
    <location>
        <begin position="177"/>
        <end position="285"/>
    </location>
</feature>
<dbReference type="InterPro" id="IPR013106">
    <property type="entry name" value="Ig_V-set"/>
</dbReference>
<protein>
    <submittedName>
        <fullName evidence="4">Fibroblast growth factor receptor-like 1 isoform X1</fullName>
    </submittedName>
</protein>
<dbReference type="InterPro" id="IPR036179">
    <property type="entry name" value="Ig-like_dom_sf"/>
</dbReference>
<dbReference type="InterPro" id="IPR003599">
    <property type="entry name" value="Ig_sub"/>
</dbReference>
<evidence type="ECO:0000313" key="3">
    <source>
        <dbReference type="Proteomes" id="UP000694920"/>
    </source>
</evidence>
<keyword evidence="1" id="KW-0812">Transmembrane</keyword>
<dbReference type="AlphaFoldDB" id="A0AAJ7FCW2"/>
<keyword evidence="1" id="KW-1133">Transmembrane helix</keyword>
<dbReference type="InterPro" id="IPR052615">
    <property type="entry name" value="FGFRL"/>
</dbReference>
<dbReference type="InterPro" id="IPR013783">
    <property type="entry name" value="Ig-like_fold"/>
</dbReference>
<proteinExistence type="predicted"/>
<dbReference type="GeneID" id="107263149"/>
<gene>
    <name evidence="4" type="primary">LOC107263149</name>
</gene>
<evidence type="ECO:0000313" key="4">
    <source>
        <dbReference type="RefSeq" id="XP_015585543.1"/>
    </source>
</evidence>
<name>A0AAJ7FCW2_CEPCN</name>